<sequence length="83" mass="8884">MSSASKSQKVSLKKGHELRIEVEEDRVLHVKLVQGQAEVFGTELALGDQLSLKGQKIAVYTWLGCSVELTGEGGSVEDVTGVV</sequence>
<feature type="domain" description="Clp1 N-terminal" evidence="1">
    <location>
        <begin position="11"/>
        <end position="73"/>
    </location>
</feature>
<evidence type="ECO:0000313" key="3">
    <source>
        <dbReference type="Proteomes" id="UP001491310"/>
    </source>
</evidence>
<protein>
    <recommendedName>
        <fullName evidence="1">Clp1 N-terminal domain-containing protein</fullName>
    </recommendedName>
</protein>
<dbReference type="InterPro" id="IPR038239">
    <property type="entry name" value="Clp1_N_sf"/>
</dbReference>
<name>A0ABR2YJ05_9CHLO</name>
<proteinExistence type="predicted"/>
<comment type="caution">
    <text evidence="2">The sequence shown here is derived from an EMBL/GenBank/DDBJ whole genome shotgun (WGS) entry which is preliminary data.</text>
</comment>
<gene>
    <name evidence="2" type="ORF">WJX75_001372</name>
</gene>
<evidence type="ECO:0000259" key="1">
    <source>
        <dbReference type="Pfam" id="PF16573"/>
    </source>
</evidence>
<dbReference type="EMBL" id="JALJOT010000010">
    <property type="protein sequence ID" value="KAK9906405.1"/>
    <property type="molecule type" value="Genomic_DNA"/>
</dbReference>
<evidence type="ECO:0000313" key="2">
    <source>
        <dbReference type="EMBL" id="KAK9906405.1"/>
    </source>
</evidence>
<dbReference type="InterPro" id="IPR032324">
    <property type="entry name" value="Clp1_N"/>
</dbReference>
<dbReference type="Gene3D" id="2.60.120.1030">
    <property type="entry name" value="Clp1, DNA binding domain"/>
    <property type="match status" value="1"/>
</dbReference>
<dbReference type="Pfam" id="PF16573">
    <property type="entry name" value="CLP1_N"/>
    <property type="match status" value="1"/>
</dbReference>
<accession>A0ABR2YJ05</accession>
<reference evidence="2 3" key="1">
    <citation type="journal article" date="2024" name="Nat. Commun.">
        <title>Phylogenomics reveals the evolutionary origins of lichenization in chlorophyte algae.</title>
        <authorList>
            <person name="Puginier C."/>
            <person name="Libourel C."/>
            <person name="Otte J."/>
            <person name="Skaloud P."/>
            <person name="Haon M."/>
            <person name="Grisel S."/>
            <person name="Petersen M."/>
            <person name="Berrin J.G."/>
            <person name="Delaux P.M."/>
            <person name="Dal Grande F."/>
            <person name="Keller J."/>
        </authorList>
    </citation>
    <scope>NUCLEOTIDE SEQUENCE [LARGE SCALE GENOMIC DNA]</scope>
    <source>
        <strain evidence="2 3">SAG 216-7</strain>
    </source>
</reference>
<keyword evidence="3" id="KW-1185">Reference proteome</keyword>
<dbReference type="Proteomes" id="UP001491310">
    <property type="component" value="Unassembled WGS sequence"/>
</dbReference>
<organism evidence="2 3">
    <name type="scientific">Coccomyxa subellipsoidea</name>
    <dbReference type="NCBI Taxonomy" id="248742"/>
    <lineage>
        <taxon>Eukaryota</taxon>
        <taxon>Viridiplantae</taxon>
        <taxon>Chlorophyta</taxon>
        <taxon>core chlorophytes</taxon>
        <taxon>Trebouxiophyceae</taxon>
        <taxon>Trebouxiophyceae incertae sedis</taxon>
        <taxon>Coccomyxaceae</taxon>
        <taxon>Coccomyxa</taxon>
    </lineage>
</organism>